<dbReference type="GO" id="GO:0071949">
    <property type="term" value="F:FAD binding"/>
    <property type="evidence" value="ECO:0007669"/>
    <property type="project" value="InterPro"/>
</dbReference>
<gene>
    <name evidence="8" type="primary">yvdP</name>
    <name evidence="8" type="ORF">BRLA_c045490</name>
</gene>
<dbReference type="AlphaFoldDB" id="A0A075RC82"/>
<dbReference type="Pfam" id="PF08031">
    <property type="entry name" value="BBE"/>
    <property type="match status" value="1"/>
</dbReference>
<reference evidence="8 9" key="1">
    <citation type="journal article" date="2011" name="J. Bacteriol.">
        <title>Genome sequence of Brevibacillus laterosporus LMG 15441, a pathogen of invertebrates.</title>
        <authorList>
            <person name="Djukic M."/>
            <person name="Poehlein A."/>
            <person name="Thurmer A."/>
            <person name="Daniel R."/>
        </authorList>
    </citation>
    <scope>NUCLEOTIDE SEQUENCE [LARGE SCALE GENOMIC DNA]</scope>
    <source>
        <strain evidence="8 9">LMG 15441</strain>
    </source>
</reference>
<keyword evidence="4" id="KW-0274">FAD</keyword>
<comment type="similarity">
    <text evidence="2">Belongs to the oxygen-dependent FAD-linked oxidoreductase family.</text>
</comment>
<organism evidence="8 9">
    <name type="scientific">Brevibacillus laterosporus LMG 15441</name>
    <dbReference type="NCBI Taxonomy" id="1042163"/>
    <lineage>
        <taxon>Bacteria</taxon>
        <taxon>Bacillati</taxon>
        <taxon>Bacillota</taxon>
        <taxon>Bacilli</taxon>
        <taxon>Bacillales</taxon>
        <taxon>Paenibacillaceae</taxon>
        <taxon>Brevibacillus</taxon>
    </lineage>
</organism>
<dbReference type="InterPro" id="IPR050416">
    <property type="entry name" value="FAD-linked_Oxidoreductase"/>
</dbReference>
<dbReference type="GO" id="GO:0016491">
    <property type="term" value="F:oxidoreductase activity"/>
    <property type="evidence" value="ECO:0007669"/>
    <property type="project" value="UniProtKB-KW"/>
</dbReference>
<feature type="region of interest" description="Disordered" evidence="6">
    <location>
        <begin position="1"/>
        <end position="44"/>
    </location>
</feature>
<dbReference type="KEGG" id="blr:BRLA_c045490"/>
<dbReference type="InterPro" id="IPR006094">
    <property type="entry name" value="Oxid_FAD_bind_N"/>
</dbReference>
<sequence>MLKPKQIRTAKERFIVKAKNEATTKETPKSKVKTKPKVTTKPKAASKTKLTGRIVFPGDADYNRARAEYNRRFNKFPRVIVFCQCTKDIINAVKWARERKVPIRIRSGRHSYEGFSVVTGGIIIDVSEMNKIIVDRKRNLAYVQTGAPLAEVYQKLWEKGVTIPAGTAADVGVAGLTLGGGIGLLSRQYGLTLDHLQAVNMVVASGKKGAKLLKATPSQHADLLWASKGGGGGNFGIASSFIFRVRPIQFVSIYSITWKWKDFIKVFDKWQHWAPSVTNRLTSTIEMSSKQVGTIVSTGQLLGTAKELRRLIKPLQSTGSPIKVKVRQVPYIEAVKFFAESDENLLPKFKITGAYAYKNLPIKGIKVLQEFLANAPNRHSTVWCQSLGGAVGRVLPSDTAYFHRGARYIFELSARWRDKSFQTASIRWVNRFREALTPYVIGDYVNFPDLHIKNWPQAYYGTNFARLKQVKKKYDPHNVFCFAQSIPVKRTTRKKVK</sequence>
<dbReference type="HOGENOM" id="CLU_018354_10_2_9"/>
<evidence type="ECO:0000259" key="7">
    <source>
        <dbReference type="PROSITE" id="PS51387"/>
    </source>
</evidence>
<dbReference type="SUPFAM" id="SSF56176">
    <property type="entry name" value="FAD-binding/transporter-associated domain-like"/>
    <property type="match status" value="1"/>
</dbReference>
<dbReference type="PANTHER" id="PTHR42973">
    <property type="entry name" value="BINDING OXIDOREDUCTASE, PUTATIVE (AFU_ORTHOLOGUE AFUA_1G17690)-RELATED"/>
    <property type="match status" value="1"/>
</dbReference>
<dbReference type="RefSeq" id="WP_003334118.1">
    <property type="nucleotide sequence ID" value="NZ_CP007806.1"/>
</dbReference>
<dbReference type="Gene3D" id="3.40.462.20">
    <property type="match status" value="1"/>
</dbReference>
<dbReference type="InterPro" id="IPR012951">
    <property type="entry name" value="BBE"/>
</dbReference>
<keyword evidence="5 8" id="KW-0560">Oxidoreductase</keyword>
<evidence type="ECO:0000313" key="8">
    <source>
        <dbReference type="EMBL" id="AIG28813.1"/>
    </source>
</evidence>
<protein>
    <submittedName>
        <fullName evidence="8">Putative FAD-linked oxidoreductase YvdP</fullName>
        <ecNumber evidence="8">1.21.-.-</ecNumber>
    </submittedName>
</protein>
<dbReference type="PROSITE" id="PS51387">
    <property type="entry name" value="FAD_PCMH"/>
    <property type="match status" value="1"/>
</dbReference>
<dbReference type="Proteomes" id="UP000005850">
    <property type="component" value="Chromosome"/>
</dbReference>
<dbReference type="eggNOG" id="COG0277">
    <property type="taxonomic scope" value="Bacteria"/>
</dbReference>
<feature type="compositionally biased region" description="Basic and acidic residues" evidence="6">
    <location>
        <begin position="9"/>
        <end position="29"/>
    </location>
</feature>
<evidence type="ECO:0000256" key="3">
    <source>
        <dbReference type="ARBA" id="ARBA00022630"/>
    </source>
</evidence>
<dbReference type="Pfam" id="PF01565">
    <property type="entry name" value="FAD_binding_4"/>
    <property type="match status" value="1"/>
</dbReference>
<dbReference type="Gene3D" id="3.30.43.10">
    <property type="entry name" value="Uridine Diphospho-n-acetylenolpyruvylglucosamine Reductase, domain 2"/>
    <property type="match status" value="1"/>
</dbReference>
<accession>A0A075RC82</accession>
<evidence type="ECO:0000256" key="1">
    <source>
        <dbReference type="ARBA" id="ARBA00001974"/>
    </source>
</evidence>
<feature type="domain" description="FAD-binding PCMH-type" evidence="7">
    <location>
        <begin position="73"/>
        <end position="248"/>
    </location>
</feature>
<keyword evidence="3" id="KW-0285">Flavoprotein</keyword>
<proteinExistence type="inferred from homology"/>
<dbReference type="InterPro" id="IPR016169">
    <property type="entry name" value="FAD-bd_PCMH_sub2"/>
</dbReference>
<name>A0A075RC82_BRELA</name>
<comment type="cofactor">
    <cofactor evidence="1">
        <name>FAD</name>
        <dbReference type="ChEBI" id="CHEBI:57692"/>
    </cofactor>
</comment>
<dbReference type="PANTHER" id="PTHR42973:SF39">
    <property type="entry name" value="FAD-BINDING PCMH-TYPE DOMAIN-CONTAINING PROTEIN"/>
    <property type="match status" value="1"/>
</dbReference>
<dbReference type="STRING" id="1042163.BRLA_c045490"/>
<dbReference type="EC" id="1.21.-.-" evidence="8"/>
<evidence type="ECO:0000256" key="6">
    <source>
        <dbReference type="SAM" id="MobiDB-lite"/>
    </source>
</evidence>
<evidence type="ECO:0000256" key="5">
    <source>
        <dbReference type="ARBA" id="ARBA00023002"/>
    </source>
</evidence>
<evidence type="ECO:0000313" key="9">
    <source>
        <dbReference type="Proteomes" id="UP000005850"/>
    </source>
</evidence>
<keyword evidence="9" id="KW-1185">Reference proteome</keyword>
<dbReference type="InterPro" id="IPR016166">
    <property type="entry name" value="FAD-bd_PCMH"/>
</dbReference>
<evidence type="ECO:0000256" key="4">
    <source>
        <dbReference type="ARBA" id="ARBA00022827"/>
    </source>
</evidence>
<dbReference type="Gene3D" id="3.30.465.10">
    <property type="match status" value="1"/>
</dbReference>
<feature type="compositionally biased region" description="Basic residues" evidence="6">
    <location>
        <begin position="30"/>
        <end position="44"/>
    </location>
</feature>
<dbReference type="InterPro" id="IPR016167">
    <property type="entry name" value="FAD-bd_PCMH_sub1"/>
</dbReference>
<dbReference type="InterPro" id="IPR036318">
    <property type="entry name" value="FAD-bd_PCMH-like_sf"/>
</dbReference>
<evidence type="ECO:0000256" key="2">
    <source>
        <dbReference type="ARBA" id="ARBA00005466"/>
    </source>
</evidence>
<dbReference type="EMBL" id="CP007806">
    <property type="protein sequence ID" value="AIG28813.1"/>
    <property type="molecule type" value="Genomic_DNA"/>
</dbReference>